<dbReference type="GO" id="GO:0006412">
    <property type="term" value="P:translation"/>
    <property type="evidence" value="ECO:0007669"/>
    <property type="project" value="InterPro"/>
</dbReference>
<keyword evidence="3" id="KW-0687">Ribonucleoprotein</keyword>
<dbReference type="Pfam" id="PF00297">
    <property type="entry name" value="Ribosomal_L3"/>
    <property type="match status" value="1"/>
</dbReference>
<dbReference type="SUPFAM" id="SSF50447">
    <property type="entry name" value="Translation proteins"/>
    <property type="match status" value="1"/>
</dbReference>
<dbReference type="GO" id="GO:0005762">
    <property type="term" value="C:mitochondrial large ribosomal subunit"/>
    <property type="evidence" value="ECO:0007669"/>
    <property type="project" value="TreeGrafter"/>
</dbReference>
<dbReference type="InterPro" id="IPR009000">
    <property type="entry name" value="Transl_B-barrel_sf"/>
</dbReference>
<dbReference type="GO" id="GO:0003735">
    <property type="term" value="F:structural constituent of ribosome"/>
    <property type="evidence" value="ECO:0007669"/>
    <property type="project" value="InterPro"/>
</dbReference>
<dbReference type="EMBL" id="UYJE01005729">
    <property type="protein sequence ID" value="VDI39733.1"/>
    <property type="molecule type" value="Genomic_DNA"/>
</dbReference>
<dbReference type="Proteomes" id="UP000596742">
    <property type="component" value="Unassembled WGS sequence"/>
</dbReference>
<evidence type="ECO:0000256" key="3">
    <source>
        <dbReference type="ARBA" id="ARBA00023274"/>
    </source>
</evidence>
<accession>A0A8B6ETQ1</accession>
<reference evidence="6" key="1">
    <citation type="submission" date="2018-11" db="EMBL/GenBank/DDBJ databases">
        <authorList>
            <person name="Alioto T."/>
            <person name="Alioto T."/>
        </authorList>
    </citation>
    <scope>NUCLEOTIDE SEQUENCE</scope>
</reference>
<proteinExistence type="inferred from homology"/>
<dbReference type="PANTHER" id="PTHR11229:SF8">
    <property type="entry name" value="LARGE RIBOSOMAL SUBUNIT PROTEIN UL3M"/>
    <property type="match status" value="1"/>
</dbReference>
<evidence type="ECO:0000256" key="1">
    <source>
        <dbReference type="ARBA" id="ARBA00006540"/>
    </source>
</evidence>
<organism evidence="6 7">
    <name type="scientific">Mytilus galloprovincialis</name>
    <name type="common">Mediterranean mussel</name>
    <dbReference type="NCBI Taxonomy" id="29158"/>
    <lineage>
        <taxon>Eukaryota</taxon>
        <taxon>Metazoa</taxon>
        <taxon>Spiralia</taxon>
        <taxon>Lophotrochozoa</taxon>
        <taxon>Mollusca</taxon>
        <taxon>Bivalvia</taxon>
        <taxon>Autobranchia</taxon>
        <taxon>Pteriomorphia</taxon>
        <taxon>Mytilida</taxon>
        <taxon>Mytiloidea</taxon>
        <taxon>Mytilidae</taxon>
        <taxon>Mytilinae</taxon>
        <taxon>Mytilus</taxon>
    </lineage>
</organism>
<dbReference type="AlphaFoldDB" id="A0A8B6ETQ1"/>
<comment type="similarity">
    <text evidence="1">Belongs to the universal ribosomal protein uL3 family.</text>
</comment>
<evidence type="ECO:0000256" key="4">
    <source>
        <dbReference type="ARBA" id="ARBA00035209"/>
    </source>
</evidence>
<dbReference type="InterPro" id="IPR019927">
    <property type="entry name" value="Ribosomal_uL3_bac/org-type"/>
</dbReference>
<dbReference type="FunFam" id="2.40.30.10:FF:000049">
    <property type="entry name" value="39S ribosomal protein L3, mitochondrial"/>
    <property type="match status" value="1"/>
</dbReference>
<dbReference type="InterPro" id="IPR000597">
    <property type="entry name" value="Ribosomal_uL3"/>
</dbReference>
<gene>
    <name evidence="6" type="ORF">MGAL_10B013492</name>
</gene>
<evidence type="ECO:0000313" key="6">
    <source>
        <dbReference type="EMBL" id="VDI39733.1"/>
    </source>
</evidence>
<evidence type="ECO:0000313" key="7">
    <source>
        <dbReference type="Proteomes" id="UP000596742"/>
    </source>
</evidence>
<dbReference type="PANTHER" id="PTHR11229">
    <property type="entry name" value="50S RIBOSOMAL PROTEIN L3"/>
    <property type="match status" value="1"/>
</dbReference>
<keyword evidence="7" id="KW-1185">Reference proteome</keyword>
<name>A0A8B6ETQ1_MYTGA</name>
<protein>
    <recommendedName>
        <fullName evidence="4">Large ribosomal subunit protein uL3m</fullName>
    </recommendedName>
    <alternativeName>
        <fullName evidence="5">39S ribosomal protein L3, mitochondrial</fullName>
    </alternativeName>
</protein>
<sequence length="369" mass="42140">MASRSPLVCASNCLQNILFRDAFTISRVLTCYQPVRYRKRSSRHPEWFVRRRVKSFDEGLTQENKQFIKDLTVEQYKNKPSPLKEEPLERGEWDLGTRRTGVLALKIGVIPQWRKDGTKIETTLLQIIDNHVIRYSPPEKFAQSAGWKPWWGRKYGSVVVGALSCEPHLFSKEYNNLFTEAGVPPKRKMTRFLVSPNAAIQPGLPLTAMHFRVGDYIDAQAKTIDYGFQGVVKRHGMKGGPASHGGTKWHRRMGGTGGGGNMAGIWKGKKMPGHMGADWNFAKGLRILRINTKYNVLYVTGTTPGGNHCYVRIMDTCLPNRRREIQNEPPMPTFYPEDVTDPIQEEYIDETLFDFKEPSIEYIDEESNK</sequence>
<dbReference type="Gene3D" id="2.40.30.10">
    <property type="entry name" value="Translation factors"/>
    <property type="match status" value="2"/>
</dbReference>
<comment type="caution">
    <text evidence="6">The sequence shown here is derived from an EMBL/GenBank/DDBJ whole genome shotgun (WGS) entry which is preliminary data.</text>
</comment>
<dbReference type="OrthoDB" id="274683at2759"/>
<evidence type="ECO:0000256" key="2">
    <source>
        <dbReference type="ARBA" id="ARBA00022980"/>
    </source>
</evidence>
<keyword evidence="2 6" id="KW-0689">Ribosomal protein</keyword>
<evidence type="ECO:0000256" key="5">
    <source>
        <dbReference type="ARBA" id="ARBA00035396"/>
    </source>
</evidence>